<organism evidence="2 3">
    <name type="scientific">Rhizophagus clarus</name>
    <dbReference type="NCBI Taxonomy" id="94130"/>
    <lineage>
        <taxon>Eukaryota</taxon>
        <taxon>Fungi</taxon>
        <taxon>Fungi incertae sedis</taxon>
        <taxon>Mucoromycota</taxon>
        <taxon>Glomeromycotina</taxon>
        <taxon>Glomeromycetes</taxon>
        <taxon>Glomerales</taxon>
        <taxon>Glomeraceae</taxon>
        <taxon>Rhizophagus</taxon>
    </lineage>
</organism>
<dbReference type="EMBL" id="BEXD01001912">
    <property type="protein sequence ID" value="GBB96285.1"/>
    <property type="molecule type" value="Genomic_DNA"/>
</dbReference>
<reference evidence="2 3" key="1">
    <citation type="submission" date="2017-11" db="EMBL/GenBank/DDBJ databases">
        <title>The genome of Rhizophagus clarus HR1 reveals common genetic basis of auxotrophy among arbuscular mycorrhizal fungi.</title>
        <authorList>
            <person name="Kobayashi Y."/>
        </authorList>
    </citation>
    <scope>NUCLEOTIDE SEQUENCE [LARGE SCALE GENOMIC DNA]</scope>
    <source>
        <strain evidence="2 3">HR1</strain>
    </source>
</reference>
<accession>A0A2Z6R2U3</accession>
<dbReference type="Proteomes" id="UP000247702">
    <property type="component" value="Unassembled WGS sequence"/>
</dbReference>
<keyword evidence="3" id="KW-1185">Reference proteome</keyword>
<feature type="region of interest" description="Disordered" evidence="1">
    <location>
        <begin position="21"/>
        <end position="48"/>
    </location>
</feature>
<comment type="caution">
    <text evidence="2">The sequence shown here is derived from an EMBL/GenBank/DDBJ whole genome shotgun (WGS) entry which is preliminary data.</text>
</comment>
<evidence type="ECO:0000256" key="1">
    <source>
        <dbReference type="SAM" id="MobiDB-lite"/>
    </source>
</evidence>
<proteinExistence type="predicted"/>
<gene>
    <name evidence="2" type="ORF">RclHR1_27190001</name>
</gene>
<protein>
    <submittedName>
        <fullName evidence="2">Uncharacterized protein</fullName>
    </submittedName>
</protein>
<dbReference type="AlphaFoldDB" id="A0A2Z6R2U3"/>
<sequence length="72" mass="7938">MATQGLRGPKISVDADDIESIPDDINNSVDADDIESIPDDINNSVDADDIESIPDDIDDPSLVVLMIHPWWY</sequence>
<name>A0A2Z6R2U3_9GLOM</name>
<evidence type="ECO:0000313" key="3">
    <source>
        <dbReference type="Proteomes" id="UP000247702"/>
    </source>
</evidence>
<evidence type="ECO:0000313" key="2">
    <source>
        <dbReference type="EMBL" id="GBB96285.1"/>
    </source>
</evidence>